<gene>
    <name evidence="6" type="ORF">M9978_19410</name>
</gene>
<evidence type="ECO:0000313" key="7">
    <source>
        <dbReference type="Proteomes" id="UP001139451"/>
    </source>
</evidence>
<comment type="subcellular location">
    <subcellularLocation>
        <location evidence="1">Membrane</location>
        <topology evidence="1">Multi-pass membrane protein</topology>
    </subcellularLocation>
</comment>
<evidence type="ECO:0000256" key="4">
    <source>
        <dbReference type="ARBA" id="ARBA00023136"/>
    </source>
</evidence>
<feature type="transmembrane region" description="Helical" evidence="5">
    <location>
        <begin position="47"/>
        <end position="65"/>
    </location>
</feature>
<keyword evidence="3 5" id="KW-1133">Transmembrane helix</keyword>
<dbReference type="GO" id="GO:0016020">
    <property type="term" value="C:membrane"/>
    <property type="evidence" value="ECO:0007669"/>
    <property type="project" value="UniProtKB-SubCell"/>
</dbReference>
<dbReference type="Proteomes" id="UP001139451">
    <property type="component" value="Unassembled WGS sequence"/>
</dbReference>
<proteinExistence type="predicted"/>
<evidence type="ECO:0000256" key="3">
    <source>
        <dbReference type="ARBA" id="ARBA00022989"/>
    </source>
</evidence>
<organism evidence="6 7">
    <name type="scientific">Sphingomonas tagetis</name>
    <dbReference type="NCBI Taxonomy" id="2949092"/>
    <lineage>
        <taxon>Bacteria</taxon>
        <taxon>Pseudomonadati</taxon>
        <taxon>Pseudomonadota</taxon>
        <taxon>Alphaproteobacteria</taxon>
        <taxon>Sphingomonadales</taxon>
        <taxon>Sphingomonadaceae</taxon>
        <taxon>Sphingomonas</taxon>
    </lineage>
</organism>
<keyword evidence="2 5" id="KW-0812">Transmembrane</keyword>
<evidence type="ECO:0000313" key="6">
    <source>
        <dbReference type="EMBL" id="MCP3732596.1"/>
    </source>
</evidence>
<keyword evidence="4 5" id="KW-0472">Membrane</keyword>
<comment type="caution">
    <text evidence="6">The sequence shown here is derived from an EMBL/GenBank/DDBJ whole genome shotgun (WGS) entry which is preliminary data.</text>
</comment>
<dbReference type="Pfam" id="PF07681">
    <property type="entry name" value="DoxX"/>
    <property type="match status" value="1"/>
</dbReference>
<name>A0A9X2KNJ7_9SPHN</name>
<dbReference type="EMBL" id="JAMLDX010000020">
    <property type="protein sequence ID" value="MCP3732596.1"/>
    <property type="molecule type" value="Genomic_DNA"/>
</dbReference>
<evidence type="ECO:0000256" key="1">
    <source>
        <dbReference type="ARBA" id="ARBA00004141"/>
    </source>
</evidence>
<dbReference type="RefSeq" id="WP_254296166.1">
    <property type="nucleotide sequence ID" value="NZ_JAMLDX010000020.1"/>
</dbReference>
<evidence type="ECO:0000256" key="2">
    <source>
        <dbReference type="ARBA" id="ARBA00022692"/>
    </source>
</evidence>
<evidence type="ECO:0000256" key="5">
    <source>
        <dbReference type="SAM" id="Phobius"/>
    </source>
</evidence>
<keyword evidence="7" id="KW-1185">Reference proteome</keyword>
<reference evidence="6" key="1">
    <citation type="submission" date="2022-05" db="EMBL/GenBank/DDBJ databases">
        <title>Sphingomonas sp. strain MG17 Genome sequencing and assembly.</title>
        <authorList>
            <person name="Kim I."/>
        </authorList>
    </citation>
    <scope>NUCLEOTIDE SEQUENCE</scope>
    <source>
        <strain evidence="6">MG17</strain>
    </source>
</reference>
<dbReference type="InterPro" id="IPR032808">
    <property type="entry name" value="DoxX"/>
</dbReference>
<accession>A0A9X2KNJ7</accession>
<feature type="transmembrane region" description="Helical" evidence="5">
    <location>
        <begin position="71"/>
        <end position="88"/>
    </location>
</feature>
<protein>
    <submittedName>
        <fullName evidence="6">DoxX family protein</fullName>
    </submittedName>
</protein>
<dbReference type="AlphaFoldDB" id="A0A9X2KNJ7"/>
<sequence length="117" mass="12742">MPWIDDPQIALRVLCGIWFVPHLLGKLMHADLAYLTFERAGFKPGKMFLYATVAMEALAMIGLVFGVMPKAAAGLAAIVLAGAAYAVVKINGSNWRWQKGGPEYIVFWALCCVISVV</sequence>